<dbReference type="InterPro" id="IPR043128">
    <property type="entry name" value="Rev_trsase/Diguanyl_cyclase"/>
</dbReference>
<feature type="transmembrane region" description="Helical" evidence="4">
    <location>
        <begin position="127"/>
        <end position="150"/>
    </location>
</feature>
<dbReference type="Proteomes" id="UP001147830">
    <property type="component" value="Unassembled WGS sequence"/>
</dbReference>
<proteinExistence type="predicted"/>
<dbReference type="GO" id="GO:1902201">
    <property type="term" value="P:negative regulation of bacterial-type flagellum-dependent cell motility"/>
    <property type="evidence" value="ECO:0007669"/>
    <property type="project" value="TreeGrafter"/>
</dbReference>
<evidence type="ECO:0000256" key="2">
    <source>
        <dbReference type="ARBA" id="ARBA00034247"/>
    </source>
</evidence>
<feature type="region of interest" description="Disordered" evidence="3">
    <location>
        <begin position="344"/>
        <end position="387"/>
    </location>
</feature>
<reference evidence="6" key="2">
    <citation type="submission" date="2022-08" db="EMBL/GenBank/DDBJ databases">
        <authorList>
            <person name="Dong C."/>
        </authorList>
    </citation>
    <scope>NUCLEOTIDE SEQUENCE</scope>
    <source>
        <strain evidence="6">59MF3M-4</strain>
    </source>
</reference>
<evidence type="ECO:0000259" key="5">
    <source>
        <dbReference type="PROSITE" id="PS50887"/>
    </source>
</evidence>
<dbReference type="SUPFAM" id="SSF55073">
    <property type="entry name" value="Nucleotide cyclase"/>
    <property type="match status" value="1"/>
</dbReference>
<evidence type="ECO:0000256" key="3">
    <source>
        <dbReference type="SAM" id="MobiDB-lite"/>
    </source>
</evidence>
<evidence type="ECO:0000313" key="7">
    <source>
        <dbReference type="Proteomes" id="UP001147830"/>
    </source>
</evidence>
<feature type="transmembrane region" description="Helical" evidence="4">
    <location>
        <begin position="190"/>
        <end position="208"/>
    </location>
</feature>
<dbReference type="Gene3D" id="3.30.70.270">
    <property type="match status" value="1"/>
</dbReference>
<comment type="catalytic activity">
    <reaction evidence="2">
        <text>2 GTP = 3',3'-c-di-GMP + 2 diphosphate</text>
        <dbReference type="Rhea" id="RHEA:24898"/>
        <dbReference type="ChEBI" id="CHEBI:33019"/>
        <dbReference type="ChEBI" id="CHEBI:37565"/>
        <dbReference type="ChEBI" id="CHEBI:58805"/>
        <dbReference type="EC" id="2.7.7.65"/>
    </reaction>
</comment>
<feature type="transmembrane region" description="Helical" evidence="4">
    <location>
        <begin position="214"/>
        <end position="233"/>
    </location>
</feature>
<dbReference type="RefSeq" id="WP_260975313.1">
    <property type="nucleotide sequence ID" value="NZ_JAOANI010000014.1"/>
</dbReference>
<dbReference type="PANTHER" id="PTHR45138">
    <property type="entry name" value="REGULATORY COMPONENTS OF SENSORY TRANSDUCTION SYSTEM"/>
    <property type="match status" value="1"/>
</dbReference>
<dbReference type="CDD" id="cd01949">
    <property type="entry name" value="GGDEF"/>
    <property type="match status" value="1"/>
</dbReference>
<dbReference type="GO" id="GO:0052621">
    <property type="term" value="F:diguanylate cyclase activity"/>
    <property type="evidence" value="ECO:0007669"/>
    <property type="project" value="UniProtKB-EC"/>
</dbReference>
<dbReference type="GO" id="GO:0005886">
    <property type="term" value="C:plasma membrane"/>
    <property type="evidence" value="ECO:0007669"/>
    <property type="project" value="TreeGrafter"/>
</dbReference>
<sequence length="413" mass="46707">MTLRLIVPYLRSLRPAALPFIVLLAAWFSLPYMPRWNADYALLLQALPYGLGVLLLLLAQLFNQGRIAQMAILTLATYALVQQRLQVQLSDPDTYWLFFWLCLLWPLNAALIRYLPDRRPLSLGGLLFPAILALQLLLLGSLSISSWYAASLDWVEGFRQQASAGLLPLPAWISFTLGTALMVNRLPRQSDTPLAMLALLLLHGWLFYRLDASQISVLVSSLSLLLLFATLLINNHHLAFIDELTSLPGRRALMNDLKHRHGRYLLVMADIDHFKQFNDTHGHDVGDDVLRLVAAQLNKTSGGGRAYRYGGEEFTLIFPATELNECLPFIEATRERIAAYPLMVRNRQQRPETQRQGKKQRGQNNDSKTLNVTMSFGAARRNSGESIEDLMKRADKALYKAKENGRNRVEKAK</sequence>
<protein>
    <recommendedName>
        <fullName evidence="1">diguanylate cyclase</fullName>
        <ecNumber evidence="1">2.7.7.65</ecNumber>
    </recommendedName>
</protein>
<keyword evidence="4" id="KW-1133">Transmembrane helix</keyword>
<keyword evidence="4" id="KW-0812">Transmembrane</keyword>
<feature type="transmembrane region" description="Helical" evidence="4">
    <location>
        <begin position="97"/>
        <end position="115"/>
    </location>
</feature>
<feature type="transmembrane region" description="Helical" evidence="4">
    <location>
        <begin position="162"/>
        <end position="183"/>
    </location>
</feature>
<dbReference type="NCBIfam" id="TIGR00254">
    <property type="entry name" value="GGDEF"/>
    <property type="match status" value="1"/>
</dbReference>
<feature type="transmembrane region" description="Helical" evidence="4">
    <location>
        <begin position="12"/>
        <end position="30"/>
    </location>
</feature>
<dbReference type="InterPro" id="IPR000160">
    <property type="entry name" value="GGDEF_dom"/>
</dbReference>
<gene>
    <name evidence="6" type="ORF">NYR02_05095</name>
</gene>
<feature type="compositionally biased region" description="Polar residues" evidence="3">
    <location>
        <begin position="362"/>
        <end position="374"/>
    </location>
</feature>
<dbReference type="SMART" id="SM00267">
    <property type="entry name" value="GGDEF"/>
    <property type="match status" value="1"/>
</dbReference>
<dbReference type="EMBL" id="JAOANI010000014">
    <property type="protein sequence ID" value="MCT7358397.1"/>
    <property type="molecule type" value="Genomic_DNA"/>
</dbReference>
<name>A0A9X3AF52_9GAMM</name>
<dbReference type="InterPro" id="IPR029787">
    <property type="entry name" value="Nucleotide_cyclase"/>
</dbReference>
<dbReference type="GO" id="GO:0043709">
    <property type="term" value="P:cell adhesion involved in single-species biofilm formation"/>
    <property type="evidence" value="ECO:0007669"/>
    <property type="project" value="TreeGrafter"/>
</dbReference>
<dbReference type="EC" id="2.7.7.65" evidence="1"/>
<reference evidence="6" key="1">
    <citation type="journal article" date="2022" name="Front. Microbiol.">
        <title>Genome-based taxonomic rearrangement of Oceanobacter-related bacteria including the description of Thalassolituus hydrocarbonoclasticus sp. nov. and Thalassolituus pacificus sp. nov. and emended description of the genus Thalassolituus.</title>
        <authorList>
            <person name="Dong C."/>
            <person name="Wei L."/>
            <person name="Wang J."/>
            <person name="Lai Q."/>
            <person name="Huang Z."/>
            <person name="Shao Z."/>
        </authorList>
    </citation>
    <scope>NUCLEOTIDE SEQUENCE</scope>
    <source>
        <strain evidence="6">59MF3M-4</strain>
    </source>
</reference>
<keyword evidence="7" id="KW-1185">Reference proteome</keyword>
<feature type="transmembrane region" description="Helical" evidence="4">
    <location>
        <begin position="42"/>
        <end position="62"/>
    </location>
</feature>
<dbReference type="PROSITE" id="PS50887">
    <property type="entry name" value="GGDEF"/>
    <property type="match status" value="1"/>
</dbReference>
<organism evidence="6 7">
    <name type="scientific">Thalassolituus pacificus</name>
    <dbReference type="NCBI Taxonomy" id="2975440"/>
    <lineage>
        <taxon>Bacteria</taxon>
        <taxon>Pseudomonadati</taxon>
        <taxon>Pseudomonadota</taxon>
        <taxon>Gammaproteobacteria</taxon>
        <taxon>Oceanospirillales</taxon>
        <taxon>Oceanospirillaceae</taxon>
        <taxon>Thalassolituus</taxon>
    </lineage>
</organism>
<keyword evidence="4" id="KW-0472">Membrane</keyword>
<dbReference type="InterPro" id="IPR050469">
    <property type="entry name" value="Diguanylate_Cyclase"/>
</dbReference>
<dbReference type="Pfam" id="PF00990">
    <property type="entry name" value="GGDEF"/>
    <property type="match status" value="2"/>
</dbReference>
<evidence type="ECO:0000256" key="1">
    <source>
        <dbReference type="ARBA" id="ARBA00012528"/>
    </source>
</evidence>
<comment type="caution">
    <text evidence="6">The sequence shown here is derived from an EMBL/GenBank/DDBJ whole genome shotgun (WGS) entry which is preliminary data.</text>
</comment>
<evidence type="ECO:0000313" key="6">
    <source>
        <dbReference type="EMBL" id="MCT7358397.1"/>
    </source>
</evidence>
<dbReference type="AlphaFoldDB" id="A0A9X3AF52"/>
<evidence type="ECO:0000256" key="4">
    <source>
        <dbReference type="SAM" id="Phobius"/>
    </source>
</evidence>
<feature type="domain" description="GGDEF" evidence="5">
    <location>
        <begin position="262"/>
        <end position="413"/>
    </location>
</feature>
<dbReference type="PANTHER" id="PTHR45138:SF9">
    <property type="entry name" value="DIGUANYLATE CYCLASE DGCM-RELATED"/>
    <property type="match status" value="1"/>
</dbReference>
<accession>A0A9X3AF52</accession>